<gene>
    <name evidence="8" type="primary">ARFG1</name>
    <name evidence="8" type="ORF">ECANGB1_1436</name>
</gene>
<evidence type="ECO:0000313" key="9">
    <source>
        <dbReference type="Proteomes" id="UP000192639"/>
    </source>
</evidence>
<dbReference type="VEuPathDB" id="MicrosporidiaDB:ECANGB1_1436"/>
<evidence type="ECO:0000256" key="2">
    <source>
        <dbReference type="ARBA" id="ARBA00022723"/>
    </source>
</evidence>
<dbReference type="GO" id="GO:0032012">
    <property type="term" value="P:regulation of ARF protein signal transduction"/>
    <property type="evidence" value="ECO:0007669"/>
    <property type="project" value="TreeGrafter"/>
</dbReference>
<evidence type="ECO:0000256" key="1">
    <source>
        <dbReference type="ARBA" id="ARBA00022468"/>
    </source>
</evidence>
<dbReference type="Gene3D" id="1.10.220.150">
    <property type="entry name" value="Arf GTPase activating protein"/>
    <property type="match status" value="1"/>
</dbReference>
<reference evidence="8 9" key="1">
    <citation type="journal article" date="2017" name="Environ. Microbiol.">
        <title>Decay of the glycolytic pathway and adaptation to intranuclear parasitism within Enterocytozoonidae microsporidia.</title>
        <authorList>
            <person name="Wiredu Boakye D."/>
            <person name="Jaroenlak P."/>
            <person name="Prachumwat A."/>
            <person name="Williams T.A."/>
            <person name="Bateman K.S."/>
            <person name="Itsathitphaisarn O."/>
            <person name="Sritunyalucksana K."/>
            <person name="Paszkiewicz K.H."/>
            <person name="Moore K.A."/>
            <person name="Stentiford G.D."/>
            <person name="Williams B.A."/>
        </authorList>
    </citation>
    <scope>NUCLEOTIDE SEQUENCE [LARGE SCALE GENOMIC DNA]</scope>
    <source>
        <strain evidence="8 9">GB1</strain>
    </source>
</reference>
<feature type="domain" description="Arf-GAP" evidence="7">
    <location>
        <begin position="6"/>
        <end position="84"/>
    </location>
</feature>
<dbReference type="InterPro" id="IPR038508">
    <property type="entry name" value="ArfGAP_dom_sf"/>
</dbReference>
<dbReference type="SMART" id="SM00105">
    <property type="entry name" value="ArfGap"/>
    <property type="match status" value="1"/>
</dbReference>
<organism evidence="8 9">
    <name type="scientific">Enterospora canceri</name>
    <dbReference type="NCBI Taxonomy" id="1081671"/>
    <lineage>
        <taxon>Eukaryota</taxon>
        <taxon>Fungi</taxon>
        <taxon>Fungi incertae sedis</taxon>
        <taxon>Microsporidia</taxon>
        <taxon>Enterocytozoonidae</taxon>
        <taxon>Enterospora</taxon>
    </lineage>
</organism>
<evidence type="ECO:0000256" key="3">
    <source>
        <dbReference type="ARBA" id="ARBA00022771"/>
    </source>
</evidence>
<dbReference type="SUPFAM" id="SSF57863">
    <property type="entry name" value="ArfGap/RecO-like zinc finger"/>
    <property type="match status" value="1"/>
</dbReference>
<keyword evidence="1" id="KW-0343">GTPase activation</keyword>
<dbReference type="PANTHER" id="PTHR46395">
    <property type="entry name" value="ADP-RIBOSYLATION FACTOR GTPASE-ACTIVATING PROTEIN 1"/>
    <property type="match status" value="1"/>
</dbReference>
<feature type="region of interest" description="Disordered" evidence="6">
    <location>
        <begin position="241"/>
        <end position="263"/>
    </location>
</feature>
<sequence>MEKNYKKNTELKMKLEENNTCADCNIKNPRWASCKYGIFICLDCAGKHRALGVNYDVIKSVTLDNWTKEAYLPIKYGGNKKFREHLGANKITIVEILDKYRNKKVIRYSVELMDEINSKTGVEIQPAAAYYNTVTQLKEEKSVVENRTVTPKMSESSTFAVSKPSLYSSKQISSTNFLTTTSINVKNALSQYSPKLASLSSITLNTIGSVSTAIYTQTKKLSSKTLSATAKVGNKVLSEGSRVFSEKTQTKPSSAKSQGTLYTTTSKKNYEQKDWS</sequence>
<dbReference type="InterPro" id="IPR037278">
    <property type="entry name" value="ARFGAP/RecO"/>
</dbReference>
<keyword evidence="4" id="KW-0862">Zinc</keyword>
<evidence type="ECO:0000259" key="7">
    <source>
        <dbReference type="PROSITE" id="PS50115"/>
    </source>
</evidence>
<evidence type="ECO:0000256" key="4">
    <source>
        <dbReference type="ARBA" id="ARBA00022833"/>
    </source>
</evidence>
<dbReference type="PANTHER" id="PTHR46395:SF1">
    <property type="entry name" value="ADP-RIBOSYLATION FACTOR GTPASE-ACTIVATING PROTEIN 1"/>
    <property type="match status" value="1"/>
</dbReference>
<proteinExistence type="predicted"/>
<evidence type="ECO:0000313" key="8">
    <source>
        <dbReference type="EMBL" id="ORD93859.1"/>
    </source>
</evidence>
<protein>
    <submittedName>
        <fullName evidence="8">ARFG1</fullName>
    </submittedName>
</protein>
<feature type="compositionally biased region" description="Polar residues" evidence="6">
    <location>
        <begin position="250"/>
        <end position="263"/>
    </location>
</feature>
<dbReference type="Pfam" id="PF01412">
    <property type="entry name" value="ArfGap"/>
    <property type="match status" value="1"/>
</dbReference>
<keyword evidence="9" id="KW-1185">Reference proteome</keyword>
<dbReference type="AlphaFoldDB" id="A0A1Y1S629"/>
<comment type="caution">
    <text evidence="8">The sequence shown here is derived from an EMBL/GenBank/DDBJ whole genome shotgun (WGS) entry which is preliminary data.</text>
</comment>
<dbReference type="GO" id="GO:0030100">
    <property type="term" value="P:regulation of endocytosis"/>
    <property type="evidence" value="ECO:0007669"/>
    <property type="project" value="TreeGrafter"/>
</dbReference>
<dbReference type="GO" id="GO:0008270">
    <property type="term" value="F:zinc ion binding"/>
    <property type="evidence" value="ECO:0007669"/>
    <property type="project" value="UniProtKB-KW"/>
</dbReference>
<dbReference type="EMBL" id="LWDP01000042">
    <property type="protein sequence ID" value="ORD93859.1"/>
    <property type="molecule type" value="Genomic_DNA"/>
</dbReference>
<dbReference type="Proteomes" id="UP000192639">
    <property type="component" value="Unassembled WGS sequence"/>
</dbReference>
<accession>A0A1Y1S629</accession>
<evidence type="ECO:0000256" key="6">
    <source>
        <dbReference type="SAM" id="MobiDB-lite"/>
    </source>
</evidence>
<dbReference type="OrthoDB" id="983479at2759"/>
<dbReference type="PROSITE" id="PS50115">
    <property type="entry name" value="ARFGAP"/>
    <property type="match status" value="1"/>
</dbReference>
<keyword evidence="3 5" id="KW-0863">Zinc-finger</keyword>
<name>A0A1Y1S629_9MICR</name>
<dbReference type="InterPro" id="IPR001164">
    <property type="entry name" value="ArfGAP_dom"/>
</dbReference>
<dbReference type="GO" id="GO:0000139">
    <property type="term" value="C:Golgi membrane"/>
    <property type="evidence" value="ECO:0007669"/>
    <property type="project" value="TreeGrafter"/>
</dbReference>
<keyword evidence="2" id="KW-0479">Metal-binding</keyword>
<dbReference type="GO" id="GO:0005096">
    <property type="term" value="F:GTPase activator activity"/>
    <property type="evidence" value="ECO:0007669"/>
    <property type="project" value="UniProtKB-KW"/>
</dbReference>
<dbReference type="PRINTS" id="PR00405">
    <property type="entry name" value="REVINTRACTNG"/>
</dbReference>
<evidence type="ECO:0000256" key="5">
    <source>
        <dbReference type="PROSITE-ProRule" id="PRU00288"/>
    </source>
</evidence>